<feature type="region of interest" description="Disordered" evidence="1">
    <location>
        <begin position="1077"/>
        <end position="1108"/>
    </location>
</feature>
<feature type="compositionally biased region" description="Low complexity" evidence="1">
    <location>
        <begin position="85"/>
        <end position="103"/>
    </location>
</feature>
<dbReference type="eggNOG" id="KOG4386">
    <property type="taxonomic scope" value="Eukaryota"/>
</dbReference>
<feature type="compositionally biased region" description="Polar residues" evidence="1">
    <location>
        <begin position="46"/>
        <end position="76"/>
    </location>
</feature>
<organism evidence="3 4">
    <name type="scientific">Dictyostelium discoideum</name>
    <name type="common">Social amoeba</name>
    <dbReference type="NCBI Taxonomy" id="44689"/>
    <lineage>
        <taxon>Eukaryota</taxon>
        <taxon>Amoebozoa</taxon>
        <taxon>Evosea</taxon>
        <taxon>Eumycetozoa</taxon>
        <taxon>Dictyostelia</taxon>
        <taxon>Dictyosteliales</taxon>
        <taxon>Dictyosteliaceae</taxon>
        <taxon>Dictyostelium</taxon>
    </lineage>
</organism>
<dbReference type="Proteomes" id="UP000002195">
    <property type="component" value="Unassembled WGS sequence"/>
</dbReference>
<dbReference type="PaxDb" id="44689-DDB0237550"/>
<gene>
    <name evidence="3" type="ORF">DDB_G0287157</name>
</gene>
<dbReference type="Pfam" id="PF11817">
    <property type="entry name" value="Foie-gras_1"/>
    <property type="match status" value="1"/>
</dbReference>
<dbReference type="KEGG" id="ddi:DDB_G0287157"/>
<feature type="region of interest" description="Disordered" evidence="1">
    <location>
        <begin position="1278"/>
        <end position="1313"/>
    </location>
</feature>
<evidence type="ECO:0000259" key="2">
    <source>
        <dbReference type="Pfam" id="PF11817"/>
    </source>
</evidence>
<dbReference type="InterPro" id="IPR021773">
    <property type="entry name" value="TPC11"/>
</dbReference>
<feature type="compositionally biased region" description="Low complexity" evidence="1">
    <location>
        <begin position="642"/>
        <end position="659"/>
    </location>
</feature>
<evidence type="ECO:0000256" key="1">
    <source>
        <dbReference type="SAM" id="MobiDB-lite"/>
    </source>
</evidence>
<proteinExistence type="predicted"/>
<sequence length="1524" mass="173991">MNELPDDLVLSPQPLIGLIGCQSLHSQIIDCLSTKNVTDFERIHPTTPSNNNTPILTSTIGGDNRRNSGQYSSSPSIDPFSILHNNNNNNTSNYSNSPSSLSNQLGELSLQQKSLSQFDELWKSPTQKVGTPILTSAATGGEAGGWRFQNSNIPLFKTVPLETDSLSFKKEKKVEVNPHPMGILKANWIHKHTFSIPSVVSLFLQWPDDKNNSKAHDQMLQQVDLVRTNMKSRNIKLIVIIVTSIVLDHEEKVNTIRKKADIDPKYFLFLNKQDIKPFVKKWERLALELSEQYYKEMCQYTKSQIAKSNHPFLSIRYNFKIAFYSEFFRGDNSTSLKYYRDCYNLLNYKSNNDSRGIRFAEIRSLASFFNFKICKISMLNSDIATTTTTPTNTTPNTPNSITTNPSISITPSIPILATTTLTTSTPGGTILSPTGTPGMMQQPSSQQQQQAQFSTSPLQSQYQPSYLQQQSLQPSQPQQQIQQSGTGFFYQQQQQSQQSQQSQQQILLQQQQNQFEKQIKLIQDSLNQFEKHIKTFKIYMGPAEKEFTHCIWLAREYQIFAELLELCPSIIRSNFNTNPGFYYQISAKHQGNRRDSFKALSNHYKENVNVLEYRDIKPKFDLSNLTYIGQPPPVGSHPLDDNNNNNNNTNNTNNISNNNNTQLQTYEEQLTIADENDLSKSIAIELSLNYTNLIIKTLVKAYDQSTVSGNHRILSFIESLIAYEYFISKQYDLALKYYNKNAFTYRREKWTTLLTHSLSMLLKSVHYLNLPTNYIGYALDYLSPELNNTVADRANIQNTIIHILTDGAQKLSPPLSLEKSLDINMDHVHPLLDCRVQFPSSFTFTNSTTEFYVVIGSHFPNPIRFSALKVIFSEKSYNKSIHDKQPIQSPINQSTIKRDDHSRQDLIFLPDESRLFTFKLEVAKEKMELECLSVILELGNIGSPTKTINFVWNVQEWAIKSDETEIEKKIKDPSSLLISTTTTPPIQNKLKDKNIKTTQQQQQQQPPKTLEKLNPYKKFLERSSIRILDHESLIQIKCNHSSPAIVNEFYEIELEIINNDAEIKGGTIRFEIQQSQQTTTLLQQNPQQPLPQTQHSHHHHQQQQQQQQQQLQQQQLQQQQQQQQLQQQQQSVNIININNQSCEKGIYLEPNRSTPLSEMKLTTIKETKSFKKMFYVYSSVVDENKLLISISYETKTGEISHTSKLFTIPVVVGFNTQFQFFNEHLQLITDLYDQGVQTRENLLLLSEIKSQLPFNIIIENTKLSISTAAESARNATLLSPNVANNNPNTPNNNPNNNNPNNNPNNPNNNSGGVNNNIINNLNMILDDSINNLPVAQLLSDSNKLLKDVELSKNTTYSGWFNLIPLVISESISFGSFIIEWRRKGQSSKIISTLPIQLPYIRTTPNPFLAKVHVPSFGIVGQPLTQSIIIKNNTNFLQEFDLQVINPPSYGNSDIPFFFSGDKQSTFSIHPDSTHEIKHILLPLVAGKLNLPHFKIISKRFNKELSKTKNTNNFIFVKPNLNWNQ</sequence>
<dbReference type="PANTHER" id="PTHR14374">
    <property type="entry name" value="FOIE GRAS"/>
    <property type="match status" value="1"/>
</dbReference>
<dbReference type="AlphaFoldDB" id="Q54KR2"/>
<dbReference type="PANTHER" id="PTHR14374:SF0">
    <property type="entry name" value="TRAFFICKING PROTEIN PARTICLE COMPLEX SUBUNIT 11"/>
    <property type="match status" value="1"/>
</dbReference>
<feature type="compositionally biased region" description="Low complexity" evidence="1">
    <location>
        <begin position="977"/>
        <end position="986"/>
    </location>
</feature>
<dbReference type="HOGENOM" id="CLU_251185_0_0_1"/>
<dbReference type="OMA" id="CVEYYRD"/>
<dbReference type="STRING" id="44689.Q54KR2"/>
<dbReference type="GeneID" id="8625990"/>
<dbReference type="PhylomeDB" id="Q54KR2"/>
<evidence type="ECO:0000313" key="3">
    <source>
        <dbReference type="EMBL" id="EAL63853.1"/>
    </source>
</evidence>
<feature type="region of interest" description="Disordered" evidence="1">
    <location>
        <begin position="420"/>
        <end position="487"/>
    </location>
</feature>
<feature type="region of interest" description="Disordered" evidence="1">
    <location>
        <begin position="386"/>
        <end position="406"/>
    </location>
</feature>
<evidence type="ECO:0000313" key="4">
    <source>
        <dbReference type="Proteomes" id="UP000002195"/>
    </source>
</evidence>
<keyword evidence="4" id="KW-1185">Reference proteome</keyword>
<feature type="region of interest" description="Disordered" evidence="1">
    <location>
        <begin position="633"/>
        <end position="659"/>
    </location>
</feature>
<feature type="region of interest" description="Disordered" evidence="1">
    <location>
        <begin position="42"/>
        <end position="103"/>
    </location>
</feature>
<feature type="compositionally biased region" description="Low complexity" evidence="1">
    <location>
        <begin position="1077"/>
        <end position="1094"/>
    </location>
</feature>
<dbReference type="Reactome" id="R-DDI-8876198">
    <property type="pathway name" value="RAB GEFs exchange GTP for GDP on RABs"/>
</dbReference>
<dbReference type="FunCoup" id="Q54KR2">
    <property type="interactions" value="130"/>
</dbReference>
<protein>
    <submittedName>
        <fullName evidence="3">DUF1683 family protein</fullName>
    </submittedName>
</protein>
<feature type="compositionally biased region" description="Low complexity" evidence="1">
    <location>
        <begin position="420"/>
        <end position="484"/>
    </location>
</feature>
<reference evidence="3 4" key="1">
    <citation type="journal article" date="2005" name="Nature">
        <title>The genome of the social amoeba Dictyostelium discoideum.</title>
        <authorList>
            <consortium name="The Dictyostelium discoideum Sequencing Consortium"/>
            <person name="Eichinger L."/>
            <person name="Pachebat J.A."/>
            <person name="Glockner G."/>
            <person name="Rajandream M.A."/>
            <person name="Sucgang R."/>
            <person name="Berriman M."/>
            <person name="Song J."/>
            <person name="Olsen R."/>
            <person name="Szafranski K."/>
            <person name="Xu Q."/>
            <person name="Tunggal B."/>
            <person name="Kummerfeld S."/>
            <person name="Madera M."/>
            <person name="Konfortov B.A."/>
            <person name="Rivero F."/>
            <person name="Bankier A.T."/>
            <person name="Lehmann R."/>
            <person name="Hamlin N."/>
            <person name="Davies R."/>
            <person name="Gaudet P."/>
            <person name="Fey P."/>
            <person name="Pilcher K."/>
            <person name="Chen G."/>
            <person name="Saunders D."/>
            <person name="Sodergren E."/>
            <person name="Davis P."/>
            <person name="Kerhornou A."/>
            <person name="Nie X."/>
            <person name="Hall N."/>
            <person name="Anjard C."/>
            <person name="Hemphill L."/>
            <person name="Bason N."/>
            <person name="Farbrother P."/>
            <person name="Desany B."/>
            <person name="Just E."/>
            <person name="Morio T."/>
            <person name="Rost R."/>
            <person name="Churcher C."/>
            <person name="Cooper J."/>
            <person name="Haydock S."/>
            <person name="van Driessche N."/>
            <person name="Cronin A."/>
            <person name="Goodhead I."/>
            <person name="Muzny D."/>
            <person name="Mourier T."/>
            <person name="Pain A."/>
            <person name="Lu M."/>
            <person name="Harper D."/>
            <person name="Lindsay R."/>
            <person name="Hauser H."/>
            <person name="James K."/>
            <person name="Quiles M."/>
            <person name="Madan Babu M."/>
            <person name="Saito T."/>
            <person name="Buchrieser C."/>
            <person name="Wardroper A."/>
            <person name="Felder M."/>
            <person name="Thangavelu M."/>
            <person name="Johnson D."/>
            <person name="Knights A."/>
            <person name="Loulseged H."/>
            <person name="Mungall K."/>
            <person name="Oliver K."/>
            <person name="Price C."/>
            <person name="Quail M.A."/>
            <person name="Urushihara H."/>
            <person name="Hernandez J."/>
            <person name="Rabbinowitsch E."/>
            <person name="Steffen D."/>
            <person name="Sanders M."/>
            <person name="Ma J."/>
            <person name="Kohara Y."/>
            <person name="Sharp S."/>
            <person name="Simmonds M."/>
            <person name="Spiegler S."/>
            <person name="Tivey A."/>
            <person name="Sugano S."/>
            <person name="White B."/>
            <person name="Walker D."/>
            <person name="Woodward J."/>
            <person name="Winckler T."/>
            <person name="Tanaka Y."/>
            <person name="Shaulsky G."/>
            <person name="Schleicher M."/>
            <person name="Weinstock G."/>
            <person name="Rosenthal A."/>
            <person name="Cox E.C."/>
            <person name="Chisholm R.L."/>
            <person name="Gibbs R."/>
            <person name="Loomis W.F."/>
            <person name="Platzer M."/>
            <person name="Kay R.R."/>
            <person name="Williams J."/>
            <person name="Dear P.H."/>
            <person name="Noegel A.A."/>
            <person name="Barrell B."/>
            <person name="Kuspa A."/>
        </authorList>
    </citation>
    <scope>NUCLEOTIDE SEQUENCE [LARGE SCALE GENOMIC DNA]</scope>
    <source>
        <strain evidence="3 4">AX4</strain>
    </source>
</reference>
<accession>Q54KR2</accession>
<dbReference type="dictyBase" id="DDB_G0287157">
    <property type="gene designation" value="trappc11"/>
</dbReference>
<dbReference type="EMBL" id="AAFI02000098">
    <property type="protein sequence ID" value="EAL63853.1"/>
    <property type="molecule type" value="Genomic_DNA"/>
</dbReference>
<dbReference type="GlyGen" id="Q54KR2">
    <property type="glycosylation" value="1 site"/>
</dbReference>
<dbReference type="VEuPathDB" id="AmoebaDB:DDB_G0287157"/>
<feature type="region of interest" description="Disordered" evidence="1">
    <location>
        <begin position="977"/>
        <end position="1009"/>
    </location>
</feature>
<name>Q54KR2_DICDI</name>
<dbReference type="InParanoid" id="Q54KR2"/>
<dbReference type="RefSeq" id="XP_637368.1">
    <property type="nucleotide sequence ID" value="XM_632276.1"/>
</dbReference>
<feature type="domain" description="Trafficking protein particle complex subunit 11" evidence="2">
    <location>
        <begin position="524"/>
        <end position="764"/>
    </location>
</feature>
<comment type="caution">
    <text evidence="3">The sequence shown here is derived from an EMBL/GenBank/DDBJ whole genome shotgun (WGS) entry which is preliminary data.</text>
</comment>